<evidence type="ECO:0000256" key="1">
    <source>
        <dbReference type="SAM" id="Phobius"/>
    </source>
</evidence>
<gene>
    <name evidence="2" type="ORF">C273_09494</name>
</gene>
<name>K9AGC5_9STAP</name>
<keyword evidence="1" id="KW-1133">Transmembrane helix</keyword>
<dbReference type="EMBL" id="AMSQ01000018">
    <property type="protein sequence ID" value="EKU46338.1"/>
    <property type="molecule type" value="Genomic_DNA"/>
</dbReference>
<dbReference type="Proteomes" id="UP000009885">
    <property type="component" value="Unassembled WGS sequence"/>
</dbReference>
<dbReference type="STRING" id="1229783.C273_09494"/>
<dbReference type="RefSeq" id="WP_009384352.1">
    <property type="nucleotide sequence ID" value="NZ_AMSQ01000018.1"/>
</dbReference>
<keyword evidence="1" id="KW-0812">Transmembrane</keyword>
<feature type="transmembrane region" description="Helical" evidence="1">
    <location>
        <begin position="34"/>
        <end position="53"/>
    </location>
</feature>
<keyword evidence="3" id="KW-1185">Reference proteome</keyword>
<comment type="caution">
    <text evidence="2">The sequence shown here is derived from an EMBL/GenBank/DDBJ whole genome shotgun (WGS) entry which is preliminary data.</text>
</comment>
<feature type="transmembrane region" description="Helical" evidence="1">
    <location>
        <begin position="7"/>
        <end position="28"/>
    </location>
</feature>
<evidence type="ECO:0000313" key="2">
    <source>
        <dbReference type="EMBL" id="EKU46338.1"/>
    </source>
</evidence>
<proteinExistence type="predicted"/>
<reference evidence="2 3" key="1">
    <citation type="journal article" date="2013" name="Genome Announc.">
        <title>Genome Sequence of Staphylococcus massiliensis Strain S46, Isolated from the Surface of Healthy Human Skin.</title>
        <authorList>
            <person name="Srivastav R."/>
            <person name="Singh A."/>
            <person name="Jangir P.K."/>
            <person name="Kumari C."/>
            <person name="Muduli S."/>
            <person name="Sharma R."/>
        </authorList>
    </citation>
    <scope>NUCLEOTIDE SEQUENCE [LARGE SCALE GENOMIC DNA]</scope>
    <source>
        <strain evidence="2 3">S46</strain>
    </source>
</reference>
<accession>K9AGC5</accession>
<evidence type="ECO:0000313" key="3">
    <source>
        <dbReference type="Proteomes" id="UP000009885"/>
    </source>
</evidence>
<dbReference type="PATRIC" id="fig|1229783.3.peg.1894"/>
<keyword evidence="1" id="KW-0472">Membrane</keyword>
<dbReference type="AlphaFoldDB" id="K9AGC5"/>
<sequence>MDDLYNIIMNINVGMVILLGINSFTNPIPVLKTVINIILCLVIVVLFVLFMIVSKKKNKQHQAERTQRTHRAS</sequence>
<organism evidence="2 3">
    <name type="scientific">Staphylococcus massiliensis S46</name>
    <dbReference type="NCBI Taxonomy" id="1229783"/>
    <lineage>
        <taxon>Bacteria</taxon>
        <taxon>Bacillati</taxon>
        <taxon>Bacillota</taxon>
        <taxon>Bacilli</taxon>
        <taxon>Bacillales</taxon>
        <taxon>Staphylococcaceae</taxon>
        <taxon>Staphylococcus</taxon>
    </lineage>
</organism>
<protein>
    <submittedName>
        <fullName evidence="2">Uncharacterized protein</fullName>
    </submittedName>
</protein>